<keyword evidence="9" id="KW-1185">Reference proteome</keyword>
<accession>A0A8H6ZR99</accession>
<feature type="compositionally biased region" description="Polar residues" evidence="6">
    <location>
        <begin position="339"/>
        <end position="375"/>
    </location>
</feature>
<evidence type="ECO:0000259" key="7">
    <source>
        <dbReference type="PROSITE" id="PS50888"/>
    </source>
</evidence>
<evidence type="ECO:0000256" key="1">
    <source>
        <dbReference type="ARBA" id="ARBA00004123"/>
    </source>
</evidence>
<evidence type="ECO:0000256" key="5">
    <source>
        <dbReference type="ARBA" id="ARBA00023242"/>
    </source>
</evidence>
<feature type="compositionally biased region" description="Basic and acidic residues" evidence="6">
    <location>
        <begin position="442"/>
        <end position="458"/>
    </location>
</feature>
<feature type="region of interest" description="Disordered" evidence="6">
    <location>
        <begin position="402"/>
        <end position="458"/>
    </location>
</feature>
<dbReference type="InterPro" id="IPR036638">
    <property type="entry name" value="HLH_DNA-bd_sf"/>
</dbReference>
<evidence type="ECO:0000256" key="4">
    <source>
        <dbReference type="ARBA" id="ARBA00023163"/>
    </source>
</evidence>
<feature type="compositionally biased region" description="Acidic residues" evidence="6">
    <location>
        <begin position="572"/>
        <end position="591"/>
    </location>
</feature>
<keyword evidence="5" id="KW-0539">Nucleus</keyword>
<dbReference type="OrthoDB" id="5778525at2759"/>
<sequence>MSLLTPNESHAFQSFLSQVDYAESDQVAPEWSMYSSPDMMQEDLDPAQVQKREALAKATKDLMALDGGRWQQQNGAGNPYGMQQHQHQQAGYDAYQQSPLEQHHTPNMDYEYGHYQQQQQHQQQHHQQQMHQSPYTHSRHEMFPFLNKQQQAHYPHHDQVLPPISVNVNGNYASSPSRASATPPISASSTHSFSIATPTLPSPNNTPFLPMNVSNGSLQIPQPHRGIPSPAGSHPSSSRGSPALPPSLSNMSKRSTYDDLPLHPTKRQRMSPVSAAAHPYPMQRSRSHPIPGAGQYPNHYLPNGQLDGGVHMHQPRISSSRLAPPSRAASVSSNCSSRPGSSHASMASLHPNPSHTASSKPALLSPSQKKANHIQSEQKRRANIRRGYEALCQTVPALREAIRDEEMGKGGKGSANGDADMDFEDDKSTRRSTRSKRTRGKTTKDEAANDKVDGRAGPRSENVVLSKTIDYITELLAEQSTLLDRMRTARSALPFGHPALTPLCQNLCVFKEKKSKNGDSTPNFANKGDENAAMISLNGLSGLDASKFKEGAIIKDGVVMVPLWDREWRGGDDDDDDKDEDGDGDDDEESA</sequence>
<dbReference type="GO" id="GO:0046983">
    <property type="term" value="F:protein dimerization activity"/>
    <property type="evidence" value="ECO:0007669"/>
    <property type="project" value="InterPro"/>
</dbReference>
<dbReference type="SUPFAM" id="SSF47459">
    <property type="entry name" value="HLH, helix-loop-helix DNA-binding domain"/>
    <property type="match status" value="1"/>
</dbReference>
<dbReference type="GO" id="GO:0000981">
    <property type="term" value="F:DNA-binding transcription factor activity, RNA polymerase II-specific"/>
    <property type="evidence" value="ECO:0007669"/>
    <property type="project" value="TreeGrafter"/>
</dbReference>
<feature type="compositionally biased region" description="Low complexity" evidence="6">
    <location>
        <begin position="315"/>
        <end position="338"/>
    </location>
</feature>
<evidence type="ECO:0000313" key="9">
    <source>
        <dbReference type="Proteomes" id="UP000623687"/>
    </source>
</evidence>
<protein>
    <recommendedName>
        <fullName evidence="7">BHLH domain-containing protein</fullName>
    </recommendedName>
</protein>
<dbReference type="VEuPathDB" id="FungiDB:PC9H_009387"/>
<keyword evidence="4" id="KW-0804">Transcription</keyword>
<dbReference type="InterPro" id="IPR011598">
    <property type="entry name" value="bHLH_dom"/>
</dbReference>
<feature type="compositionally biased region" description="Basic residues" evidence="6">
    <location>
        <begin position="430"/>
        <end position="441"/>
    </location>
</feature>
<feature type="region of interest" description="Disordered" evidence="6">
    <location>
        <begin position="196"/>
        <end position="382"/>
    </location>
</feature>
<gene>
    <name evidence="8" type="ORF">PC9H_009387</name>
</gene>
<dbReference type="Gene3D" id="4.10.280.10">
    <property type="entry name" value="Helix-loop-helix DNA-binding domain"/>
    <property type="match status" value="1"/>
</dbReference>
<dbReference type="GO" id="GO:0005634">
    <property type="term" value="C:nucleus"/>
    <property type="evidence" value="ECO:0007669"/>
    <property type="project" value="UniProtKB-SubCell"/>
</dbReference>
<dbReference type="PROSITE" id="PS50888">
    <property type="entry name" value="BHLH"/>
    <property type="match status" value="1"/>
</dbReference>
<proteinExistence type="predicted"/>
<keyword evidence="2" id="KW-0805">Transcription regulation</keyword>
<dbReference type="EMBL" id="JACETU010000007">
    <property type="protein sequence ID" value="KAF7424086.1"/>
    <property type="molecule type" value="Genomic_DNA"/>
</dbReference>
<reference evidence="8" key="1">
    <citation type="submission" date="2019-07" db="EMBL/GenBank/DDBJ databases">
        <authorList>
            <person name="Palmer J.M."/>
        </authorList>
    </citation>
    <scope>NUCLEOTIDE SEQUENCE</scope>
    <source>
        <strain evidence="8">PC9</strain>
    </source>
</reference>
<evidence type="ECO:0000256" key="3">
    <source>
        <dbReference type="ARBA" id="ARBA00023125"/>
    </source>
</evidence>
<keyword evidence="3" id="KW-0238">DNA-binding</keyword>
<name>A0A8H6ZR99_PLEOS</name>
<feature type="region of interest" description="Disordered" evidence="6">
    <location>
        <begin position="172"/>
        <end position="191"/>
    </location>
</feature>
<dbReference type="Proteomes" id="UP000623687">
    <property type="component" value="Unassembled WGS sequence"/>
</dbReference>
<dbReference type="PANTHER" id="PTHR15741">
    <property type="entry name" value="BASIC HELIX-LOOP-HELIX ZIP TRANSCRIPTION FACTOR"/>
    <property type="match status" value="1"/>
</dbReference>
<feature type="domain" description="BHLH" evidence="7">
    <location>
        <begin position="368"/>
        <end position="475"/>
    </location>
</feature>
<feature type="compositionally biased region" description="Polar residues" evidence="6">
    <location>
        <begin position="196"/>
        <end position="220"/>
    </location>
</feature>
<dbReference type="GO" id="GO:0000978">
    <property type="term" value="F:RNA polymerase II cis-regulatory region sequence-specific DNA binding"/>
    <property type="evidence" value="ECO:0007669"/>
    <property type="project" value="TreeGrafter"/>
</dbReference>
<feature type="compositionally biased region" description="Low complexity" evidence="6">
    <location>
        <begin position="173"/>
        <end position="191"/>
    </location>
</feature>
<dbReference type="InterPro" id="IPR052207">
    <property type="entry name" value="Max-like/E-box_TFs"/>
</dbReference>
<dbReference type="RefSeq" id="XP_036628280.1">
    <property type="nucleotide sequence ID" value="XM_036778891.1"/>
</dbReference>
<evidence type="ECO:0000256" key="6">
    <source>
        <dbReference type="SAM" id="MobiDB-lite"/>
    </source>
</evidence>
<dbReference type="PANTHER" id="PTHR15741:SF27">
    <property type="entry name" value="TRANSCRIPTION FACTOR AP-4"/>
    <property type="match status" value="1"/>
</dbReference>
<evidence type="ECO:0000256" key="2">
    <source>
        <dbReference type="ARBA" id="ARBA00023015"/>
    </source>
</evidence>
<feature type="region of interest" description="Disordered" evidence="6">
    <location>
        <begin position="566"/>
        <end position="591"/>
    </location>
</feature>
<comment type="caution">
    <text evidence="8">The sequence shown here is derived from an EMBL/GenBank/DDBJ whole genome shotgun (WGS) entry which is preliminary data.</text>
</comment>
<evidence type="ECO:0000313" key="8">
    <source>
        <dbReference type="EMBL" id="KAF7424086.1"/>
    </source>
</evidence>
<comment type="subcellular location">
    <subcellularLocation>
        <location evidence="1">Nucleus</location>
    </subcellularLocation>
</comment>
<dbReference type="GeneID" id="59379205"/>
<organism evidence="8 9">
    <name type="scientific">Pleurotus ostreatus</name>
    <name type="common">Oyster mushroom</name>
    <name type="synonym">White-rot fungus</name>
    <dbReference type="NCBI Taxonomy" id="5322"/>
    <lineage>
        <taxon>Eukaryota</taxon>
        <taxon>Fungi</taxon>
        <taxon>Dikarya</taxon>
        <taxon>Basidiomycota</taxon>
        <taxon>Agaricomycotina</taxon>
        <taxon>Agaricomycetes</taxon>
        <taxon>Agaricomycetidae</taxon>
        <taxon>Agaricales</taxon>
        <taxon>Pleurotineae</taxon>
        <taxon>Pleurotaceae</taxon>
        <taxon>Pleurotus</taxon>
    </lineage>
</organism>
<dbReference type="AlphaFoldDB" id="A0A8H6ZR99"/>